<reference evidence="2" key="1">
    <citation type="journal article" date="2021" name="PeerJ">
        <title>Extensive microbial diversity within the chicken gut microbiome revealed by metagenomics and culture.</title>
        <authorList>
            <person name="Gilroy R."/>
            <person name="Ravi A."/>
            <person name="Getino M."/>
            <person name="Pursley I."/>
            <person name="Horton D.L."/>
            <person name="Alikhan N.F."/>
            <person name="Baker D."/>
            <person name="Gharbi K."/>
            <person name="Hall N."/>
            <person name="Watson M."/>
            <person name="Adriaenssens E.M."/>
            <person name="Foster-Nyarko E."/>
            <person name="Jarju S."/>
            <person name="Secka A."/>
            <person name="Antonio M."/>
            <person name="Oren A."/>
            <person name="Chaudhuri R.R."/>
            <person name="La Ragione R."/>
            <person name="Hildebrand F."/>
            <person name="Pallen M.J."/>
        </authorList>
    </citation>
    <scope>NUCLEOTIDE SEQUENCE</scope>
    <source>
        <strain evidence="2">ChiHjej8B7-3636</strain>
    </source>
</reference>
<feature type="transmembrane region" description="Helical" evidence="1">
    <location>
        <begin position="56"/>
        <end position="77"/>
    </location>
</feature>
<dbReference type="AlphaFoldDB" id="A0A9D2H777"/>
<sequence length="292" mass="30221">MAELVPGVSGGTIALVTGVYERALEAAGSLGGAFKTLIVGPDRAAGFRRRISDVDWWLVVPLLVGMACAILFAAGTVEHLVASNPENARGLFFGLVAASLVVPFRLLPKRTNLAIDIVSFIVAAAAAFFLVGFASSGSIDSPHPVFVFVAAAVAVCALVVPGISGSFFLLAVGLYSPTLQAVDERDLAYIGIFAVGALIGLFTVVRVIRVLLDKHRRMTLLVMAGLMLGSLRALWPWQGGAGSEDGHGALLAPTDPLMPILLAVGGAAAVLVLIAVETAITKRRVGEVPSAD</sequence>
<dbReference type="Proteomes" id="UP000824220">
    <property type="component" value="Unassembled WGS sequence"/>
</dbReference>
<proteinExistence type="predicted"/>
<gene>
    <name evidence="2" type="ORF">H9800_09335</name>
</gene>
<feature type="transmembrane region" description="Helical" evidence="1">
    <location>
        <begin position="187"/>
        <end position="208"/>
    </location>
</feature>
<feature type="transmembrane region" description="Helical" evidence="1">
    <location>
        <begin position="113"/>
        <end position="133"/>
    </location>
</feature>
<keyword evidence="1" id="KW-0812">Transmembrane</keyword>
<feature type="transmembrane region" description="Helical" evidence="1">
    <location>
        <begin position="257"/>
        <end position="276"/>
    </location>
</feature>
<evidence type="ECO:0000313" key="3">
    <source>
        <dbReference type="Proteomes" id="UP000824220"/>
    </source>
</evidence>
<dbReference type="Pfam" id="PF04018">
    <property type="entry name" value="VCA0040-like"/>
    <property type="match status" value="1"/>
</dbReference>
<feature type="transmembrane region" description="Helical" evidence="1">
    <location>
        <begin position="220"/>
        <end position="237"/>
    </location>
</feature>
<evidence type="ECO:0000256" key="1">
    <source>
        <dbReference type="SAM" id="Phobius"/>
    </source>
</evidence>
<organism evidence="2 3">
    <name type="scientific">Candidatus Microbacterium stercoravium</name>
    <dbReference type="NCBI Taxonomy" id="2838697"/>
    <lineage>
        <taxon>Bacteria</taxon>
        <taxon>Bacillati</taxon>
        <taxon>Actinomycetota</taxon>
        <taxon>Actinomycetes</taxon>
        <taxon>Micrococcales</taxon>
        <taxon>Microbacteriaceae</taxon>
        <taxon>Microbacterium</taxon>
    </lineage>
</organism>
<protein>
    <submittedName>
        <fullName evidence="2">DUF368 domain-containing protein</fullName>
    </submittedName>
</protein>
<name>A0A9D2H777_9MICO</name>
<evidence type="ECO:0000313" key="2">
    <source>
        <dbReference type="EMBL" id="HJA05044.1"/>
    </source>
</evidence>
<feature type="transmembrane region" description="Helical" evidence="1">
    <location>
        <begin position="145"/>
        <end position="175"/>
    </location>
</feature>
<reference evidence="2" key="2">
    <citation type="submission" date="2021-04" db="EMBL/GenBank/DDBJ databases">
        <authorList>
            <person name="Gilroy R."/>
        </authorList>
    </citation>
    <scope>NUCLEOTIDE SEQUENCE</scope>
    <source>
        <strain evidence="2">ChiHjej8B7-3636</strain>
    </source>
</reference>
<dbReference type="PANTHER" id="PTHR37308">
    <property type="entry name" value="INTEGRAL MEMBRANE PROTEIN"/>
    <property type="match status" value="1"/>
</dbReference>
<feature type="transmembrane region" description="Helical" evidence="1">
    <location>
        <begin position="89"/>
        <end position="107"/>
    </location>
</feature>
<comment type="caution">
    <text evidence="2">The sequence shown here is derived from an EMBL/GenBank/DDBJ whole genome shotgun (WGS) entry which is preliminary data.</text>
</comment>
<accession>A0A9D2H777</accession>
<dbReference type="InterPro" id="IPR007163">
    <property type="entry name" value="VCA0040-like"/>
</dbReference>
<keyword evidence="1" id="KW-0472">Membrane</keyword>
<dbReference type="PANTHER" id="PTHR37308:SF1">
    <property type="entry name" value="POLYPRENYL-PHOSPHATE TRANSPORTER"/>
    <property type="match status" value="1"/>
</dbReference>
<keyword evidence="1" id="KW-1133">Transmembrane helix</keyword>
<dbReference type="EMBL" id="DXAM01000134">
    <property type="protein sequence ID" value="HJA05044.1"/>
    <property type="molecule type" value="Genomic_DNA"/>
</dbReference>